<feature type="region of interest" description="Disordered" evidence="1">
    <location>
        <begin position="83"/>
        <end position="111"/>
    </location>
</feature>
<accession>A0A7S1APR3</accession>
<evidence type="ECO:0000313" key="2">
    <source>
        <dbReference type="EMBL" id="CAD8860629.1"/>
    </source>
</evidence>
<protein>
    <submittedName>
        <fullName evidence="2">Uncharacterized protein</fullName>
    </submittedName>
</protein>
<name>A0A7S1APR3_NOCSC</name>
<proteinExistence type="predicted"/>
<feature type="compositionally biased region" description="Basic residues" evidence="1">
    <location>
        <begin position="86"/>
        <end position="95"/>
    </location>
</feature>
<reference evidence="2" key="1">
    <citation type="submission" date="2021-01" db="EMBL/GenBank/DDBJ databases">
        <authorList>
            <person name="Corre E."/>
            <person name="Pelletier E."/>
            <person name="Niang G."/>
            <person name="Scheremetjew M."/>
            <person name="Finn R."/>
            <person name="Kale V."/>
            <person name="Holt S."/>
            <person name="Cochrane G."/>
            <person name="Meng A."/>
            <person name="Brown T."/>
            <person name="Cohen L."/>
        </authorList>
    </citation>
    <scope>NUCLEOTIDE SEQUENCE</scope>
</reference>
<feature type="region of interest" description="Disordered" evidence="1">
    <location>
        <begin position="124"/>
        <end position="184"/>
    </location>
</feature>
<feature type="region of interest" description="Disordered" evidence="1">
    <location>
        <begin position="45"/>
        <end position="68"/>
    </location>
</feature>
<dbReference type="AlphaFoldDB" id="A0A7S1APR3"/>
<feature type="compositionally biased region" description="Polar residues" evidence="1">
    <location>
        <begin position="45"/>
        <end position="62"/>
    </location>
</feature>
<feature type="compositionally biased region" description="Polar residues" evidence="1">
    <location>
        <begin position="1"/>
        <end position="23"/>
    </location>
</feature>
<evidence type="ECO:0000256" key="1">
    <source>
        <dbReference type="SAM" id="MobiDB-lite"/>
    </source>
</evidence>
<organism evidence="2">
    <name type="scientific">Noctiluca scintillans</name>
    <name type="common">Sea sparkle</name>
    <name type="synonym">Red tide dinoflagellate</name>
    <dbReference type="NCBI Taxonomy" id="2966"/>
    <lineage>
        <taxon>Eukaryota</taxon>
        <taxon>Sar</taxon>
        <taxon>Alveolata</taxon>
        <taxon>Dinophyceae</taxon>
        <taxon>Noctilucales</taxon>
        <taxon>Noctilucaceae</taxon>
        <taxon>Noctiluca</taxon>
    </lineage>
</organism>
<feature type="compositionally biased region" description="Polar residues" evidence="1">
    <location>
        <begin position="164"/>
        <end position="173"/>
    </location>
</feature>
<sequence length="253" mass="27299">MFESSVGSADASQGSRCRCSTSSDEADREKELAVSRPILPLLQESVWTDPSSHSECSPTSDDSNLRSKLRANGDAVLAAVHDKRRTEKRRAKTRPKPAWLFPQGSDSVGEPRFTKPALDLVVPPSTDECSRHTEFDAGAAGSPLRRPPPLATSPVSPWARTQRETQSLLSTEAPSPVRGRMGAPLYTGESKIDTFLPAHVWPAGGDRVSELMFPLPFASQSDLPLKVDVDCLVSPGLKQTGQASSNYLVACVM</sequence>
<feature type="region of interest" description="Disordered" evidence="1">
    <location>
        <begin position="1"/>
        <end position="32"/>
    </location>
</feature>
<dbReference type="EMBL" id="HBFQ01049007">
    <property type="protein sequence ID" value="CAD8860629.1"/>
    <property type="molecule type" value="Transcribed_RNA"/>
</dbReference>
<gene>
    <name evidence="2" type="ORF">NSCI0253_LOCUS34983</name>
</gene>